<keyword evidence="4" id="KW-0694">RNA-binding</keyword>
<dbReference type="AlphaFoldDB" id="A0A383E1T2"/>
<evidence type="ECO:0000259" key="5">
    <source>
        <dbReference type="SMART" id="SM00650"/>
    </source>
</evidence>
<dbReference type="PANTHER" id="PTHR11727:SF14">
    <property type="entry name" value="BLL8166 PROTEIN"/>
    <property type="match status" value="1"/>
</dbReference>
<evidence type="ECO:0000256" key="1">
    <source>
        <dbReference type="ARBA" id="ARBA00022603"/>
    </source>
</evidence>
<evidence type="ECO:0000256" key="3">
    <source>
        <dbReference type="ARBA" id="ARBA00022691"/>
    </source>
</evidence>
<keyword evidence="2" id="KW-0808">Transferase</keyword>
<dbReference type="InterPro" id="IPR029063">
    <property type="entry name" value="SAM-dependent_MTases_sf"/>
</dbReference>
<name>A0A383E1T2_9ZZZZ</name>
<dbReference type="EMBL" id="UINC01222129">
    <property type="protein sequence ID" value="SVE50776.1"/>
    <property type="molecule type" value="Genomic_DNA"/>
</dbReference>
<dbReference type="InterPro" id="IPR041698">
    <property type="entry name" value="Methyltransf_25"/>
</dbReference>
<dbReference type="SMART" id="SM00650">
    <property type="entry name" value="rADc"/>
    <property type="match status" value="1"/>
</dbReference>
<dbReference type="InterPro" id="IPR020598">
    <property type="entry name" value="rRNA_Ade_methylase_Trfase_N"/>
</dbReference>
<reference evidence="6" key="1">
    <citation type="submission" date="2018-05" db="EMBL/GenBank/DDBJ databases">
        <authorList>
            <person name="Lanie J.A."/>
            <person name="Ng W.-L."/>
            <person name="Kazmierczak K.M."/>
            <person name="Andrzejewski T.M."/>
            <person name="Davidsen T.M."/>
            <person name="Wayne K.J."/>
            <person name="Tettelin H."/>
            <person name="Glass J.I."/>
            <person name="Rusch D."/>
            <person name="Podicherti R."/>
            <person name="Tsui H.-C.T."/>
            <person name="Winkler M.E."/>
        </authorList>
    </citation>
    <scope>NUCLEOTIDE SEQUENCE</scope>
</reference>
<proteinExistence type="predicted"/>
<evidence type="ECO:0000313" key="6">
    <source>
        <dbReference type="EMBL" id="SVE50776.1"/>
    </source>
</evidence>
<evidence type="ECO:0000256" key="2">
    <source>
        <dbReference type="ARBA" id="ARBA00022679"/>
    </source>
</evidence>
<dbReference type="SUPFAM" id="SSF53335">
    <property type="entry name" value="S-adenosyl-L-methionine-dependent methyltransferases"/>
    <property type="match status" value="1"/>
</dbReference>
<feature type="domain" description="Ribosomal RNA adenine methylase transferase N-terminal" evidence="5">
    <location>
        <begin position="33"/>
        <end position="142"/>
    </location>
</feature>
<sequence>MPLKELSSLVIFGAEILRPGERVGAALPSSPALARQMAQFLPSRPSGYVIELGAGTGAITKALLDRGVSARRLFAVERSEAMSRHLRKRFPKLNVLTGDAAQLPELLPRKVNPKHISYIVSGLPLRLLGDDLTQAITGSVRDILP</sequence>
<feature type="non-terminal residue" evidence="6">
    <location>
        <position position="145"/>
    </location>
</feature>
<dbReference type="GO" id="GO:0000179">
    <property type="term" value="F:rRNA (adenine-N6,N6-)-dimethyltransferase activity"/>
    <property type="evidence" value="ECO:0007669"/>
    <property type="project" value="InterPro"/>
</dbReference>
<protein>
    <recommendedName>
        <fullName evidence="5">Ribosomal RNA adenine methylase transferase N-terminal domain-containing protein</fullName>
    </recommendedName>
</protein>
<dbReference type="PANTHER" id="PTHR11727">
    <property type="entry name" value="DIMETHYLADENOSINE TRANSFERASE"/>
    <property type="match status" value="1"/>
</dbReference>
<dbReference type="GO" id="GO:0003723">
    <property type="term" value="F:RNA binding"/>
    <property type="evidence" value="ECO:0007669"/>
    <property type="project" value="UniProtKB-KW"/>
</dbReference>
<dbReference type="CDD" id="cd02440">
    <property type="entry name" value="AdoMet_MTases"/>
    <property type="match status" value="1"/>
</dbReference>
<evidence type="ECO:0000256" key="4">
    <source>
        <dbReference type="ARBA" id="ARBA00022884"/>
    </source>
</evidence>
<organism evidence="6">
    <name type="scientific">marine metagenome</name>
    <dbReference type="NCBI Taxonomy" id="408172"/>
    <lineage>
        <taxon>unclassified sequences</taxon>
        <taxon>metagenomes</taxon>
        <taxon>ecological metagenomes</taxon>
    </lineage>
</organism>
<dbReference type="Gene3D" id="3.40.50.150">
    <property type="entry name" value="Vaccinia Virus protein VP39"/>
    <property type="match status" value="1"/>
</dbReference>
<gene>
    <name evidence="6" type="ORF">METZ01_LOCUS503630</name>
</gene>
<keyword evidence="1" id="KW-0489">Methyltransferase</keyword>
<dbReference type="InterPro" id="IPR001737">
    <property type="entry name" value="KsgA/Erm"/>
</dbReference>
<accession>A0A383E1T2</accession>
<dbReference type="Pfam" id="PF13649">
    <property type="entry name" value="Methyltransf_25"/>
    <property type="match status" value="1"/>
</dbReference>
<keyword evidence="3" id="KW-0949">S-adenosyl-L-methionine</keyword>